<feature type="region of interest" description="Disordered" evidence="1">
    <location>
        <begin position="19"/>
        <end position="49"/>
    </location>
</feature>
<dbReference type="AlphaFoldDB" id="A8NRA2"/>
<sequence length="83" mass="9121">MAGGVASLGPLYQQRVHVPPTTFDRKHPRAAQSSWKADGCHSPSCQGGHGRCLSRHRVQSGQAEKAWEMTISATRTMWLARAH</sequence>
<reference evidence="2 3" key="1">
    <citation type="journal article" date="2010" name="Proc. Natl. Acad. Sci. U.S.A.">
        <title>Insights into evolution of multicellular fungi from the assembled chromosomes of the mushroom Coprinopsis cinerea (Coprinus cinereus).</title>
        <authorList>
            <person name="Stajich J.E."/>
            <person name="Wilke S.K."/>
            <person name="Ahren D."/>
            <person name="Au C.H."/>
            <person name="Birren B.W."/>
            <person name="Borodovsky M."/>
            <person name="Burns C."/>
            <person name="Canback B."/>
            <person name="Casselton L.A."/>
            <person name="Cheng C.K."/>
            <person name="Deng J."/>
            <person name="Dietrich F.S."/>
            <person name="Fargo D.C."/>
            <person name="Farman M.L."/>
            <person name="Gathman A.C."/>
            <person name="Goldberg J."/>
            <person name="Guigo R."/>
            <person name="Hoegger P.J."/>
            <person name="Hooker J.B."/>
            <person name="Huggins A."/>
            <person name="James T.Y."/>
            <person name="Kamada T."/>
            <person name="Kilaru S."/>
            <person name="Kodira C."/>
            <person name="Kues U."/>
            <person name="Kupfer D."/>
            <person name="Kwan H.S."/>
            <person name="Lomsadze A."/>
            <person name="Li W."/>
            <person name="Lilly W.W."/>
            <person name="Ma L.J."/>
            <person name="Mackey A.J."/>
            <person name="Manning G."/>
            <person name="Martin F."/>
            <person name="Muraguchi H."/>
            <person name="Natvig D.O."/>
            <person name="Palmerini H."/>
            <person name="Ramesh M.A."/>
            <person name="Rehmeyer C.J."/>
            <person name="Roe B.A."/>
            <person name="Shenoy N."/>
            <person name="Stanke M."/>
            <person name="Ter-Hovhannisyan V."/>
            <person name="Tunlid A."/>
            <person name="Velagapudi R."/>
            <person name="Vision T.J."/>
            <person name="Zeng Q."/>
            <person name="Zolan M.E."/>
            <person name="Pukkila P.J."/>
        </authorList>
    </citation>
    <scope>NUCLEOTIDE SEQUENCE [LARGE SCALE GENOMIC DNA]</scope>
    <source>
        <strain evidence="3">Okayama-7 / 130 / ATCC MYA-4618 / FGSC 9003</strain>
    </source>
</reference>
<evidence type="ECO:0000313" key="2">
    <source>
        <dbReference type="EMBL" id="EAU86079.2"/>
    </source>
</evidence>
<name>A8NRA2_COPC7</name>
<dbReference type="GeneID" id="6012269"/>
<evidence type="ECO:0000256" key="1">
    <source>
        <dbReference type="SAM" id="MobiDB-lite"/>
    </source>
</evidence>
<dbReference type="VEuPathDB" id="FungiDB:CC1G_07158"/>
<protein>
    <submittedName>
        <fullName evidence="2">Uncharacterized protein</fullName>
    </submittedName>
</protein>
<organism evidence="2 3">
    <name type="scientific">Coprinopsis cinerea (strain Okayama-7 / 130 / ATCC MYA-4618 / FGSC 9003)</name>
    <name type="common">Inky cap fungus</name>
    <name type="synonym">Hormographiella aspergillata</name>
    <dbReference type="NCBI Taxonomy" id="240176"/>
    <lineage>
        <taxon>Eukaryota</taxon>
        <taxon>Fungi</taxon>
        <taxon>Dikarya</taxon>
        <taxon>Basidiomycota</taxon>
        <taxon>Agaricomycotina</taxon>
        <taxon>Agaricomycetes</taxon>
        <taxon>Agaricomycetidae</taxon>
        <taxon>Agaricales</taxon>
        <taxon>Agaricineae</taxon>
        <taxon>Psathyrellaceae</taxon>
        <taxon>Coprinopsis</taxon>
    </lineage>
</organism>
<gene>
    <name evidence="2" type="ORF">CC1G_07158</name>
</gene>
<evidence type="ECO:0000313" key="3">
    <source>
        <dbReference type="Proteomes" id="UP000001861"/>
    </source>
</evidence>
<keyword evidence="3" id="KW-1185">Reference proteome</keyword>
<dbReference type="Proteomes" id="UP000001861">
    <property type="component" value="Unassembled WGS sequence"/>
</dbReference>
<dbReference type="EMBL" id="AACS02000008">
    <property type="protein sequence ID" value="EAU86079.2"/>
    <property type="molecule type" value="Genomic_DNA"/>
</dbReference>
<proteinExistence type="predicted"/>
<accession>A8NRA2</accession>
<comment type="caution">
    <text evidence="2">The sequence shown here is derived from an EMBL/GenBank/DDBJ whole genome shotgun (WGS) entry which is preliminary data.</text>
</comment>
<dbReference type="HOGENOM" id="CLU_2542497_0_0_1"/>
<dbReference type="KEGG" id="cci:CC1G_07158"/>
<dbReference type="InParanoid" id="A8NRA2"/>
<dbReference type="RefSeq" id="XP_001835734.2">
    <property type="nucleotide sequence ID" value="XM_001835682.2"/>
</dbReference>